<name>A0A4Y2CX10_ARAVE</name>
<reference evidence="1 2" key="1">
    <citation type="journal article" date="2019" name="Sci. Rep.">
        <title>Orb-weaving spider Araneus ventricosus genome elucidates the spidroin gene catalogue.</title>
        <authorList>
            <person name="Kono N."/>
            <person name="Nakamura H."/>
            <person name="Ohtoshi R."/>
            <person name="Moran D.A.P."/>
            <person name="Shinohara A."/>
            <person name="Yoshida Y."/>
            <person name="Fujiwara M."/>
            <person name="Mori M."/>
            <person name="Tomita M."/>
            <person name="Arakawa K."/>
        </authorList>
    </citation>
    <scope>NUCLEOTIDE SEQUENCE [LARGE SCALE GENOMIC DNA]</scope>
</reference>
<keyword evidence="2" id="KW-1185">Reference proteome</keyword>
<comment type="caution">
    <text evidence="1">The sequence shown here is derived from an EMBL/GenBank/DDBJ whole genome shotgun (WGS) entry which is preliminary data.</text>
</comment>
<organism evidence="1 2">
    <name type="scientific">Araneus ventricosus</name>
    <name type="common">Orbweaver spider</name>
    <name type="synonym">Epeira ventricosa</name>
    <dbReference type="NCBI Taxonomy" id="182803"/>
    <lineage>
        <taxon>Eukaryota</taxon>
        <taxon>Metazoa</taxon>
        <taxon>Ecdysozoa</taxon>
        <taxon>Arthropoda</taxon>
        <taxon>Chelicerata</taxon>
        <taxon>Arachnida</taxon>
        <taxon>Araneae</taxon>
        <taxon>Araneomorphae</taxon>
        <taxon>Entelegynae</taxon>
        <taxon>Araneoidea</taxon>
        <taxon>Araneidae</taxon>
        <taxon>Araneus</taxon>
    </lineage>
</organism>
<evidence type="ECO:0000313" key="1">
    <source>
        <dbReference type="EMBL" id="GBM08387.1"/>
    </source>
</evidence>
<dbReference type="AlphaFoldDB" id="A0A4Y2CX10"/>
<accession>A0A4Y2CX10</accession>
<proteinExistence type="predicted"/>
<dbReference type="Proteomes" id="UP000499080">
    <property type="component" value="Unassembled WGS sequence"/>
</dbReference>
<sequence length="102" mass="11468">MVSDKLYGELDCEVKTHIAVKQAEACFKPQVLSRKCGIYLASRSKQKVESVCTRSYSGFGGGRNEVPDVNRHRNYNNKTVSNLVRGIWSVKCAKLKLMLSSR</sequence>
<protein>
    <submittedName>
        <fullName evidence="1">Uncharacterized protein</fullName>
    </submittedName>
</protein>
<dbReference type="EMBL" id="BGPR01000256">
    <property type="protein sequence ID" value="GBM08387.1"/>
    <property type="molecule type" value="Genomic_DNA"/>
</dbReference>
<gene>
    <name evidence="1" type="ORF">AVEN_108382_1</name>
</gene>
<evidence type="ECO:0000313" key="2">
    <source>
        <dbReference type="Proteomes" id="UP000499080"/>
    </source>
</evidence>